<dbReference type="CDD" id="cd12797">
    <property type="entry name" value="M23_peptidase"/>
    <property type="match status" value="1"/>
</dbReference>
<evidence type="ECO:0000256" key="5">
    <source>
        <dbReference type="ARBA" id="ARBA00022833"/>
    </source>
</evidence>
<keyword evidence="2" id="KW-0645">Protease</keyword>
<evidence type="ECO:0000313" key="9">
    <source>
        <dbReference type="Proteomes" id="UP000001007"/>
    </source>
</evidence>
<dbReference type="GO" id="GO:0004222">
    <property type="term" value="F:metalloendopeptidase activity"/>
    <property type="evidence" value="ECO:0007669"/>
    <property type="project" value="TreeGrafter"/>
</dbReference>
<dbReference type="eggNOG" id="COG0739">
    <property type="taxonomic scope" value="Bacteria"/>
</dbReference>
<dbReference type="InterPro" id="IPR050570">
    <property type="entry name" value="Cell_wall_metabolism_enzyme"/>
</dbReference>
<dbReference type="STRING" id="194439.CT1980.1"/>
<dbReference type="GO" id="GO:0046872">
    <property type="term" value="F:metal ion binding"/>
    <property type="evidence" value="ECO:0007669"/>
    <property type="project" value="UniProtKB-KW"/>
</dbReference>
<dbReference type="EMBL" id="AE006470">
    <property type="protein sequence ID" value="AAY51686.1"/>
    <property type="molecule type" value="Genomic_DNA"/>
</dbReference>
<organism evidence="8 9">
    <name type="scientific">Chlorobaculum tepidum (strain ATCC 49652 / DSM 12025 / NBRC 103806 / TLS)</name>
    <name type="common">Chlorobium tepidum</name>
    <dbReference type="NCBI Taxonomy" id="194439"/>
    <lineage>
        <taxon>Bacteria</taxon>
        <taxon>Pseudomonadati</taxon>
        <taxon>Chlorobiota</taxon>
        <taxon>Chlorobiia</taxon>
        <taxon>Chlorobiales</taxon>
        <taxon>Chlorobiaceae</taxon>
        <taxon>Chlorobaculum</taxon>
    </lineage>
</organism>
<protein>
    <submittedName>
        <fullName evidence="8">Peptidase, M23/M37 family</fullName>
    </submittedName>
</protein>
<dbReference type="SUPFAM" id="SSF51261">
    <property type="entry name" value="Duplicated hybrid motif"/>
    <property type="match status" value="1"/>
</dbReference>
<dbReference type="KEGG" id="cte:CT1980.1"/>
<accession>Q4W535</accession>
<dbReference type="InterPro" id="IPR011055">
    <property type="entry name" value="Dup_hybrid_motif"/>
</dbReference>
<dbReference type="HOGENOM" id="CLU_026846_4_3_10"/>
<evidence type="ECO:0000256" key="6">
    <source>
        <dbReference type="ARBA" id="ARBA00023049"/>
    </source>
</evidence>
<keyword evidence="4" id="KW-0378">Hydrolase</keyword>
<keyword evidence="6" id="KW-0482">Metalloprotease</keyword>
<evidence type="ECO:0000256" key="2">
    <source>
        <dbReference type="ARBA" id="ARBA00022670"/>
    </source>
</evidence>
<keyword evidence="9" id="KW-1185">Reference proteome</keyword>
<evidence type="ECO:0000256" key="4">
    <source>
        <dbReference type="ARBA" id="ARBA00022801"/>
    </source>
</evidence>
<dbReference type="Pfam" id="PF01551">
    <property type="entry name" value="Peptidase_M23"/>
    <property type="match status" value="1"/>
</dbReference>
<gene>
    <name evidence="8" type="ordered locus">CT1980.1</name>
</gene>
<dbReference type="GO" id="GO:0006508">
    <property type="term" value="P:proteolysis"/>
    <property type="evidence" value="ECO:0007669"/>
    <property type="project" value="UniProtKB-KW"/>
</dbReference>
<dbReference type="EnsemblBacteria" id="AAY51686">
    <property type="protein sequence ID" value="AAY51686"/>
    <property type="gene ID" value="CT1980.1"/>
</dbReference>
<keyword evidence="3" id="KW-0479">Metal-binding</keyword>
<evidence type="ECO:0000256" key="1">
    <source>
        <dbReference type="ARBA" id="ARBA00001947"/>
    </source>
</evidence>
<proteinExistence type="predicted"/>
<dbReference type="RefSeq" id="WP_164927127.1">
    <property type="nucleotide sequence ID" value="NC_002932.3"/>
</dbReference>
<dbReference type="Proteomes" id="UP000001007">
    <property type="component" value="Chromosome"/>
</dbReference>
<dbReference type="Gene3D" id="3.10.450.350">
    <property type="match status" value="2"/>
</dbReference>
<comment type="cofactor">
    <cofactor evidence="1">
        <name>Zn(2+)</name>
        <dbReference type="ChEBI" id="CHEBI:29105"/>
    </cofactor>
</comment>
<evidence type="ECO:0000256" key="3">
    <source>
        <dbReference type="ARBA" id="ARBA00022723"/>
    </source>
</evidence>
<dbReference type="PANTHER" id="PTHR21666:SF288">
    <property type="entry name" value="CELL DIVISION PROTEIN YTFB"/>
    <property type="match status" value="1"/>
</dbReference>
<dbReference type="InterPro" id="IPR016047">
    <property type="entry name" value="M23ase_b-sheet_dom"/>
</dbReference>
<reference evidence="8 9" key="1">
    <citation type="journal article" date="2002" name="Proc. Natl. Acad. Sci. U.S.A.">
        <title>The complete genome sequence of Chlorobium tepidum TLS, a photosynthetic, anaerobic, green-sulfur bacterium.</title>
        <authorList>
            <person name="Eisen J.A."/>
            <person name="Nelson K.E."/>
            <person name="Paulsen I.T."/>
            <person name="Heidelberg J.F."/>
            <person name="Wu M."/>
            <person name="Dodson R.J."/>
            <person name="Deboy R."/>
            <person name="Gwinn M.L."/>
            <person name="Nelson W.C."/>
            <person name="Haft D.H."/>
            <person name="Hickey E.K."/>
            <person name="Peterson J.D."/>
            <person name="Durkin A.S."/>
            <person name="Kolonay J.L."/>
            <person name="Yang F."/>
            <person name="Holt I."/>
            <person name="Umayam L.A."/>
            <person name="Mason T."/>
            <person name="Brenner M."/>
            <person name="Shea T.P."/>
            <person name="Parksey D."/>
            <person name="Nierman W.C."/>
            <person name="Feldblyum T.V."/>
            <person name="Hansen C.L."/>
            <person name="Craven M.B."/>
            <person name="Radune D."/>
            <person name="Vamathevan J."/>
            <person name="Khouri H."/>
            <person name="White O."/>
            <person name="Gruber T.M."/>
            <person name="Ketchum K.A."/>
            <person name="Venter J.C."/>
            <person name="Tettelin H."/>
            <person name="Bryant D.A."/>
            <person name="Fraser C.M."/>
        </authorList>
    </citation>
    <scope>NUCLEOTIDE SEQUENCE [LARGE SCALE GENOMIC DNA]</scope>
    <source>
        <strain evidence="9">ATCC 49652 / DSM 12025 / NBRC 103806 / TLS</strain>
    </source>
</reference>
<sequence>MSSPQFHHFLLRLRRSALFRSRPLLLASSTALLVVLFFSVSLILSATSRQTPSGHWSASPIHALGKSLGLKSDDELGLNNESDKVTLDEGENDPAHRVEKKILQRGESIYTILTAAGLTPAEVHELTSQIKGNRAIKGLRAGKTYELETGKNGTFISFSMQSSPYEVLHLVKDQQTGKLSAESETIEYDTRVATIEGTLRSSLSSELRSRNRGSLNPKIRKILSSRLNFRRDIQPGATYRILFQEMWNENHCVGTGDILAIEINSKGQRFNAYQFTNAKGDTAYYDENGRAMMQGRSMFIKPCSYRRISSGFGYRINPVTGQHQFHGGVDLAAPVGTPVRAVADGRVIFRGRKGNAGNLVTIAHGGGLHTMYMHLSRYAASCRYGKRVKQGDIIGYIGSTGRSTGPHLDFRIVRNGHLQNPLVALKQTAPRRSLSPAELHSFLARVQTYQHQLNTDRPVMVADTGKSGEPVL</sequence>
<keyword evidence="5" id="KW-0862">Zinc</keyword>
<dbReference type="Gene3D" id="2.70.70.10">
    <property type="entry name" value="Glucose Permease (Domain IIA)"/>
    <property type="match status" value="1"/>
</dbReference>
<evidence type="ECO:0000313" key="8">
    <source>
        <dbReference type="EMBL" id="AAY51686.1"/>
    </source>
</evidence>
<feature type="domain" description="M23ase beta-sheet core" evidence="7">
    <location>
        <begin position="325"/>
        <end position="421"/>
    </location>
</feature>
<dbReference type="PANTHER" id="PTHR21666">
    <property type="entry name" value="PEPTIDASE-RELATED"/>
    <property type="match status" value="1"/>
</dbReference>
<dbReference type="AlphaFoldDB" id="Q4W535"/>
<name>Q4W535_CHLTE</name>
<evidence type="ECO:0000259" key="7">
    <source>
        <dbReference type="Pfam" id="PF01551"/>
    </source>
</evidence>